<evidence type="ECO:0000256" key="1">
    <source>
        <dbReference type="SAM" id="MobiDB-lite"/>
    </source>
</evidence>
<evidence type="ECO:0000313" key="3">
    <source>
        <dbReference type="Proteomes" id="UP000549517"/>
    </source>
</evidence>
<dbReference type="Proteomes" id="UP000549517">
    <property type="component" value="Unassembled WGS sequence"/>
</dbReference>
<sequence>MDEHTSPASDDAAAPHGSTSGGFESPEGLRALLIRLDKSGPGAWRGDREAAELMRFTAVKYQRLARKYRLDAWAVASAAFEVMLAPSTRNAANPWAVVTHAVRITCLAEARAAGMLTSTSKVRHRSRIAGFHDAIRFAEREQLADYHPAFAVDPTTDDNDDEADDTDRIRVTTALSDTVGLFVSTGWDVALVVACVEHVAYRLADLPSRARAVEVLRRDRATPERLGIPPRSWTALVRIVLGNPDRKHAGSPTGEGILLRLLDGEALDSLRCDTGLLAAIWAANPSKSDSS</sequence>
<protein>
    <submittedName>
        <fullName evidence="2">Exopolyphosphatase</fullName>
    </submittedName>
</protein>
<dbReference type="EMBL" id="JABEMC010000015">
    <property type="protein sequence ID" value="NNG80380.1"/>
    <property type="molecule type" value="Genomic_DNA"/>
</dbReference>
<organism evidence="2 3">
    <name type="scientific">Brevibacterium luteolum</name>
    <dbReference type="NCBI Taxonomy" id="199591"/>
    <lineage>
        <taxon>Bacteria</taxon>
        <taxon>Bacillati</taxon>
        <taxon>Actinomycetota</taxon>
        <taxon>Actinomycetes</taxon>
        <taxon>Micrococcales</taxon>
        <taxon>Brevibacteriaceae</taxon>
        <taxon>Brevibacterium</taxon>
    </lineage>
</organism>
<dbReference type="RefSeq" id="WP_170275110.1">
    <property type="nucleotide sequence ID" value="NZ_BAAAKH010000017.1"/>
</dbReference>
<comment type="caution">
    <text evidence="2">The sequence shown here is derived from an EMBL/GenBank/DDBJ whole genome shotgun (WGS) entry which is preliminary data.</text>
</comment>
<gene>
    <name evidence="2" type="ORF">HLA91_13520</name>
</gene>
<reference evidence="2 3" key="1">
    <citation type="submission" date="2020-05" db="EMBL/GenBank/DDBJ databases">
        <title>MicrobeNet Type strains.</title>
        <authorList>
            <person name="Nicholson A.C."/>
        </authorList>
    </citation>
    <scope>NUCLEOTIDE SEQUENCE [LARGE SCALE GENOMIC DNA]</scope>
    <source>
        <strain evidence="2 3">CCUG 46604</strain>
    </source>
</reference>
<evidence type="ECO:0000313" key="2">
    <source>
        <dbReference type="EMBL" id="NNG80380.1"/>
    </source>
</evidence>
<accession>A0A849AWX0</accession>
<dbReference type="AlphaFoldDB" id="A0A849AWX0"/>
<proteinExistence type="predicted"/>
<name>A0A849AWX0_9MICO</name>
<feature type="region of interest" description="Disordered" evidence="1">
    <location>
        <begin position="1"/>
        <end position="25"/>
    </location>
</feature>